<dbReference type="Proteomes" id="UP000052020">
    <property type="component" value="Unassembled WGS sequence"/>
</dbReference>
<organism evidence="2 3">
    <name type="scientific">candidate division KD3-62 bacterium DG_56</name>
    <dbReference type="NCBI Taxonomy" id="1704032"/>
    <lineage>
        <taxon>Bacteria</taxon>
        <taxon>candidate division KD3-62</taxon>
    </lineage>
</organism>
<feature type="compositionally biased region" description="Low complexity" evidence="1">
    <location>
        <begin position="17"/>
        <end position="28"/>
    </location>
</feature>
<feature type="compositionally biased region" description="Polar residues" evidence="1">
    <location>
        <begin position="70"/>
        <end position="96"/>
    </location>
</feature>
<dbReference type="EMBL" id="LIZY01000126">
    <property type="protein sequence ID" value="KPJ62233.1"/>
    <property type="molecule type" value="Genomic_DNA"/>
</dbReference>
<comment type="caution">
    <text evidence="2">The sequence shown here is derived from an EMBL/GenBank/DDBJ whole genome shotgun (WGS) entry which is preliminary data.</text>
</comment>
<evidence type="ECO:0000256" key="1">
    <source>
        <dbReference type="SAM" id="MobiDB-lite"/>
    </source>
</evidence>
<proteinExistence type="predicted"/>
<name>A0A0S7XJJ0_9BACT</name>
<gene>
    <name evidence="2" type="ORF">AMK68_05180</name>
</gene>
<protein>
    <submittedName>
        <fullName evidence="2">Uncharacterized protein</fullName>
    </submittedName>
</protein>
<reference evidence="2 3" key="1">
    <citation type="journal article" date="2015" name="Microbiome">
        <title>Genomic resolution of linkages in carbon, nitrogen, and sulfur cycling among widespread estuary sediment bacteria.</title>
        <authorList>
            <person name="Baker B.J."/>
            <person name="Lazar C.S."/>
            <person name="Teske A.P."/>
            <person name="Dick G.J."/>
        </authorList>
    </citation>
    <scope>NUCLEOTIDE SEQUENCE [LARGE SCALE GENOMIC DNA]</scope>
    <source>
        <strain evidence="2">DG_56</strain>
    </source>
</reference>
<feature type="compositionally biased region" description="Polar residues" evidence="1">
    <location>
        <begin position="108"/>
        <end position="122"/>
    </location>
</feature>
<sequence length="157" mass="16076">MPSSDARAVSVGSGCPASSAASTSIVASPTGRSNSPSKWACIESAPTTGRGRRPRAWRSPGSAGTARPPQFTNRPSGSDSPVTSASNRRRPTSTTALPCRLPSPTPAAKSSMTPRSPDQLPLTATSWSCSPSTVNCGARSCAWICGRRSVPPTVPVP</sequence>
<dbReference type="AlphaFoldDB" id="A0A0S7XJJ0"/>
<evidence type="ECO:0000313" key="3">
    <source>
        <dbReference type="Proteomes" id="UP000052020"/>
    </source>
</evidence>
<accession>A0A0S7XJJ0</accession>
<feature type="region of interest" description="Disordered" evidence="1">
    <location>
        <begin position="1"/>
        <end position="122"/>
    </location>
</feature>
<evidence type="ECO:0000313" key="2">
    <source>
        <dbReference type="EMBL" id="KPJ62233.1"/>
    </source>
</evidence>